<sequence>MAFGPSEDPELERSFFGQKGKITCVSFRSSMTQMASGSTDNSVMVWNFPAHLRAYKYTGHTGPITSVHFSPSGRLLASSSKDCTVRLWTPRAKGEVSVFKAHTSAVRAVQFSKDGKSLLTASDDKSIKIWSTKGMKFQHSLLGHLNWVKTACFSPNSKLVLSGSDDKTVKLWDVHNKTCIKTFWVHKDSINNVQFHSSGSIIASCSDDNTIKLIDIRMNKLIQLYENAHEHTRKKTKGVTSISFGGADNEYLSSSGVDGLIKIWDLKEGHLLYTLYGHKKGPTLATTFSNEGNYFATTGCDEQVLLWKSNFKEEYNNENERNYSTYSPSMNDKNKKK</sequence>
<dbReference type="PANTHER" id="PTHR44019:SF8">
    <property type="entry name" value="POC1 CENTRIOLAR PROTEIN HOMOLOG"/>
    <property type="match status" value="1"/>
</dbReference>
<feature type="repeat" description="WD" evidence="3">
    <location>
        <begin position="183"/>
        <end position="224"/>
    </location>
</feature>
<name>A0A1Y2CN21_9FUNG</name>
<dbReference type="OrthoDB" id="6262491at2759"/>
<feature type="repeat" description="WD" evidence="3">
    <location>
        <begin position="141"/>
        <end position="182"/>
    </location>
</feature>
<dbReference type="PROSITE" id="PS00678">
    <property type="entry name" value="WD_REPEATS_1"/>
    <property type="match status" value="2"/>
</dbReference>
<dbReference type="PRINTS" id="PR00320">
    <property type="entry name" value="GPROTEINBRPT"/>
</dbReference>
<dbReference type="InterPro" id="IPR050505">
    <property type="entry name" value="WDR55/POC1"/>
</dbReference>
<dbReference type="PROSITE" id="PS50294">
    <property type="entry name" value="WD_REPEATS_REGION"/>
    <property type="match status" value="5"/>
</dbReference>
<protein>
    <submittedName>
        <fullName evidence="4">POC1 centriolar protein-like protein A-like protein</fullName>
    </submittedName>
</protein>
<evidence type="ECO:0000313" key="5">
    <source>
        <dbReference type="Proteomes" id="UP000193920"/>
    </source>
</evidence>
<feature type="repeat" description="WD" evidence="3">
    <location>
        <begin position="99"/>
        <end position="140"/>
    </location>
</feature>
<keyword evidence="1 3" id="KW-0853">WD repeat</keyword>
<feature type="repeat" description="WD" evidence="3">
    <location>
        <begin position="232"/>
        <end position="274"/>
    </location>
</feature>
<feature type="repeat" description="WD" evidence="3">
    <location>
        <begin position="57"/>
        <end position="88"/>
    </location>
</feature>
<evidence type="ECO:0000256" key="1">
    <source>
        <dbReference type="ARBA" id="ARBA00022574"/>
    </source>
</evidence>
<dbReference type="InterPro" id="IPR019775">
    <property type="entry name" value="WD40_repeat_CS"/>
</dbReference>
<dbReference type="CDD" id="cd00200">
    <property type="entry name" value="WD40"/>
    <property type="match status" value="1"/>
</dbReference>
<dbReference type="AlphaFoldDB" id="A0A1Y2CN21"/>
<dbReference type="InterPro" id="IPR020472">
    <property type="entry name" value="WD40_PAC1"/>
</dbReference>
<reference evidence="4 5" key="1">
    <citation type="submission" date="2016-08" db="EMBL/GenBank/DDBJ databases">
        <title>A Parts List for Fungal Cellulosomes Revealed by Comparative Genomics.</title>
        <authorList>
            <consortium name="DOE Joint Genome Institute"/>
            <person name="Haitjema C.H."/>
            <person name="Gilmore S.P."/>
            <person name="Henske J.K."/>
            <person name="Solomon K.V."/>
            <person name="De Groot R."/>
            <person name="Kuo A."/>
            <person name="Mondo S.J."/>
            <person name="Salamov A.A."/>
            <person name="Labutti K."/>
            <person name="Zhao Z."/>
            <person name="Chiniquy J."/>
            <person name="Barry K."/>
            <person name="Brewer H.M."/>
            <person name="Purvine S.O."/>
            <person name="Wright A.T."/>
            <person name="Boxma B."/>
            <person name="Van Alen T."/>
            <person name="Hackstein J.H."/>
            <person name="Baker S.E."/>
            <person name="Grigoriev I.V."/>
            <person name="O'Malley M.A."/>
        </authorList>
    </citation>
    <scope>NUCLEOTIDE SEQUENCE [LARGE SCALE GENOMIC DNA]</scope>
    <source>
        <strain evidence="4 5">G1</strain>
    </source>
</reference>
<dbReference type="InterPro" id="IPR001680">
    <property type="entry name" value="WD40_rpt"/>
</dbReference>
<dbReference type="Gene3D" id="2.130.10.10">
    <property type="entry name" value="YVTN repeat-like/Quinoprotein amine dehydrogenase"/>
    <property type="match status" value="2"/>
</dbReference>
<dbReference type="Proteomes" id="UP000193920">
    <property type="component" value="Unassembled WGS sequence"/>
</dbReference>
<dbReference type="InterPro" id="IPR036322">
    <property type="entry name" value="WD40_repeat_dom_sf"/>
</dbReference>
<dbReference type="InterPro" id="IPR015943">
    <property type="entry name" value="WD40/YVTN_repeat-like_dom_sf"/>
</dbReference>
<dbReference type="Pfam" id="PF00400">
    <property type="entry name" value="WD40"/>
    <property type="match status" value="7"/>
</dbReference>
<accession>A0A1Y2CN21</accession>
<dbReference type="PROSITE" id="PS50082">
    <property type="entry name" value="WD_REPEATS_2"/>
    <property type="match status" value="6"/>
</dbReference>
<evidence type="ECO:0000313" key="4">
    <source>
        <dbReference type="EMBL" id="ORY48357.1"/>
    </source>
</evidence>
<comment type="caution">
    <text evidence="4">The sequence shown here is derived from an EMBL/GenBank/DDBJ whole genome shotgun (WGS) entry which is preliminary data.</text>
</comment>
<dbReference type="EMBL" id="MCOG01000102">
    <property type="protein sequence ID" value="ORY48357.1"/>
    <property type="molecule type" value="Genomic_DNA"/>
</dbReference>
<dbReference type="STRING" id="1754190.A0A1Y2CN21"/>
<dbReference type="PANTHER" id="PTHR44019">
    <property type="entry name" value="WD REPEAT-CONTAINING PROTEIN 55"/>
    <property type="match status" value="1"/>
</dbReference>
<evidence type="ECO:0000256" key="2">
    <source>
        <dbReference type="ARBA" id="ARBA00022737"/>
    </source>
</evidence>
<dbReference type="SUPFAM" id="SSF50978">
    <property type="entry name" value="WD40 repeat-like"/>
    <property type="match status" value="1"/>
</dbReference>
<dbReference type="SMART" id="SM00320">
    <property type="entry name" value="WD40"/>
    <property type="match status" value="7"/>
</dbReference>
<feature type="repeat" description="WD" evidence="3">
    <location>
        <begin position="15"/>
        <end position="47"/>
    </location>
</feature>
<organism evidence="4 5">
    <name type="scientific">Neocallimastix californiae</name>
    <dbReference type="NCBI Taxonomy" id="1754190"/>
    <lineage>
        <taxon>Eukaryota</taxon>
        <taxon>Fungi</taxon>
        <taxon>Fungi incertae sedis</taxon>
        <taxon>Chytridiomycota</taxon>
        <taxon>Chytridiomycota incertae sedis</taxon>
        <taxon>Neocallimastigomycetes</taxon>
        <taxon>Neocallimastigales</taxon>
        <taxon>Neocallimastigaceae</taxon>
        <taxon>Neocallimastix</taxon>
    </lineage>
</organism>
<keyword evidence="2" id="KW-0677">Repeat</keyword>
<proteinExistence type="predicted"/>
<evidence type="ECO:0000256" key="3">
    <source>
        <dbReference type="PROSITE-ProRule" id="PRU00221"/>
    </source>
</evidence>
<gene>
    <name evidence="4" type="ORF">LY90DRAFT_7188</name>
</gene>
<keyword evidence="5" id="KW-1185">Reference proteome</keyword>